<proteinExistence type="predicted"/>
<name>A0A0C2YFR1_HEBCY</name>
<evidence type="ECO:0000313" key="1">
    <source>
        <dbReference type="EMBL" id="KIM39907.1"/>
    </source>
</evidence>
<protein>
    <submittedName>
        <fullName evidence="1">Uncharacterized protein</fullName>
    </submittedName>
</protein>
<gene>
    <name evidence="1" type="ORF">M413DRAFT_187312</name>
</gene>
<reference evidence="2" key="2">
    <citation type="submission" date="2015-01" db="EMBL/GenBank/DDBJ databases">
        <title>Evolutionary Origins and Diversification of the Mycorrhizal Mutualists.</title>
        <authorList>
            <consortium name="DOE Joint Genome Institute"/>
            <consortium name="Mycorrhizal Genomics Consortium"/>
            <person name="Kohler A."/>
            <person name="Kuo A."/>
            <person name="Nagy L.G."/>
            <person name="Floudas D."/>
            <person name="Copeland A."/>
            <person name="Barry K.W."/>
            <person name="Cichocki N."/>
            <person name="Veneault-Fourrey C."/>
            <person name="LaButti K."/>
            <person name="Lindquist E.A."/>
            <person name="Lipzen A."/>
            <person name="Lundell T."/>
            <person name="Morin E."/>
            <person name="Murat C."/>
            <person name="Riley R."/>
            <person name="Ohm R."/>
            <person name="Sun H."/>
            <person name="Tunlid A."/>
            <person name="Henrissat B."/>
            <person name="Grigoriev I.V."/>
            <person name="Hibbett D.S."/>
            <person name="Martin F."/>
        </authorList>
    </citation>
    <scope>NUCLEOTIDE SEQUENCE [LARGE SCALE GENOMIC DNA]</scope>
    <source>
        <strain evidence="2">h7</strain>
    </source>
</reference>
<dbReference type="AlphaFoldDB" id="A0A0C2YFR1"/>
<accession>A0A0C2YFR1</accession>
<sequence length="256" mass="28341">MASNPLPSSPPKTDPPPNFFSDYSVVLSVPLQEAFTTLWTSEGHERVCRLSKLCSGFELFQRDELALPLATFPEGKKLRDMGVRTTSTPATVETQAEVPSGKGSVITRQHFMMEETIPLLFGTFAKKVRLTGTLSWDESAFSAFSAASPSPSSCTLEALYETVSNGGIVVWKLRTFSQEGDDPNKTRVTERIEGWAPTLLKWIVQNEATKAHRAHMDLYRSHLRSQKRPGQDHVQKGQRSPSAMNALILNALNAFS</sequence>
<organism evidence="1 2">
    <name type="scientific">Hebeloma cylindrosporum</name>
    <dbReference type="NCBI Taxonomy" id="76867"/>
    <lineage>
        <taxon>Eukaryota</taxon>
        <taxon>Fungi</taxon>
        <taxon>Dikarya</taxon>
        <taxon>Basidiomycota</taxon>
        <taxon>Agaricomycotina</taxon>
        <taxon>Agaricomycetes</taxon>
        <taxon>Agaricomycetidae</taxon>
        <taxon>Agaricales</taxon>
        <taxon>Agaricineae</taxon>
        <taxon>Hymenogastraceae</taxon>
        <taxon>Hebeloma</taxon>
    </lineage>
</organism>
<dbReference type="Proteomes" id="UP000053424">
    <property type="component" value="Unassembled WGS sequence"/>
</dbReference>
<dbReference type="OrthoDB" id="619536at2759"/>
<dbReference type="EMBL" id="KN831784">
    <property type="protein sequence ID" value="KIM39907.1"/>
    <property type="molecule type" value="Genomic_DNA"/>
</dbReference>
<keyword evidence="2" id="KW-1185">Reference proteome</keyword>
<evidence type="ECO:0000313" key="2">
    <source>
        <dbReference type="Proteomes" id="UP000053424"/>
    </source>
</evidence>
<reference evidence="1 2" key="1">
    <citation type="submission" date="2014-04" db="EMBL/GenBank/DDBJ databases">
        <authorList>
            <consortium name="DOE Joint Genome Institute"/>
            <person name="Kuo A."/>
            <person name="Gay G."/>
            <person name="Dore J."/>
            <person name="Kohler A."/>
            <person name="Nagy L.G."/>
            <person name="Floudas D."/>
            <person name="Copeland A."/>
            <person name="Barry K.W."/>
            <person name="Cichocki N."/>
            <person name="Veneault-Fourrey C."/>
            <person name="LaButti K."/>
            <person name="Lindquist E.A."/>
            <person name="Lipzen A."/>
            <person name="Lundell T."/>
            <person name="Morin E."/>
            <person name="Murat C."/>
            <person name="Sun H."/>
            <person name="Tunlid A."/>
            <person name="Henrissat B."/>
            <person name="Grigoriev I.V."/>
            <person name="Hibbett D.S."/>
            <person name="Martin F."/>
            <person name="Nordberg H.P."/>
            <person name="Cantor M.N."/>
            <person name="Hua S.X."/>
        </authorList>
    </citation>
    <scope>NUCLEOTIDE SEQUENCE [LARGE SCALE GENOMIC DNA]</scope>
    <source>
        <strain evidence="2">h7</strain>
    </source>
</reference>
<dbReference type="HOGENOM" id="CLU_1295069_0_0_1"/>